<name>A0ABS4C3C7_9PSED</name>
<comment type="caution">
    <text evidence="2">The sequence shown here is derived from an EMBL/GenBank/DDBJ whole genome shotgun (WGS) entry which is preliminary data.</text>
</comment>
<gene>
    <name evidence="2" type="ORF">JTJ32_05865</name>
</gene>
<accession>A0ABS4C3C7</accession>
<reference evidence="2 3" key="1">
    <citation type="journal article" date="2022" name="Syst. Appl. Microbiol.">
        <title>Pseudomonas alliivorans sp. nov., a plant-pathogenic bacterium isolated from onion foliage in Georgia, USA.</title>
        <authorList>
            <person name="Zhao M."/>
            <person name="Tyson C."/>
            <person name="Chen H.C."/>
            <person name="Paudel S."/>
            <person name="Gitaitis R."/>
            <person name="Kvitko B."/>
            <person name="Dutta B."/>
        </authorList>
    </citation>
    <scope>NUCLEOTIDE SEQUENCE [LARGE SCALE GENOMIC DNA]</scope>
    <source>
        <strain evidence="2 3">20GA0068</strain>
    </source>
</reference>
<dbReference type="EMBL" id="JAFFZW010000002">
    <property type="protein sequence ID" value="MBP0944852.1"/>
    <property type="molecule type" value="Genomic_DNA"/>
</dbReference>
<dbReference type="RefSeq" id="WP_210041376.1">
    <property type="nucleotide sequence ID" value="NZ_JAFFZV010000001.1"/>
</dbReference>
<sequence>MYHSTFTDAHQGRRFTMRFGQYPSGVIAELEIEGLPIFKFSDKTWTDQESAKEELESNARQVIENRAS</sequence>
<protein>
    <submittedName>
        <fullName evidence="2">Uncharacterized protein</fullName>
    </submittedName>
</protein>
<organism evidence="2 3">
    <name type="scientific">Pseudomonas alliivorans</name>
    <dbReference type="NCBI Taxonomy" id="2810613"/>
    <lineage>
        <taxon>Bacteria</taxon>
        <taxon>Pseudomonadati</taxon>
        <taxon>Pseudomonadota</taxon>
        <taxon>Gammaproteobacteria</taxon>
        <taxon>Pseudomonadales</taxon>
        <taxon>Pseudomonadaceae</taxon>
        <taxon>Pseudomonas</taxon>
    </lineage>
</organism>
<dbReference type="Proteomes" id="UP000673197">
    <property type="component" value="Unassembled WGS sequence"/>
</dbReference>
<evidence type="ECO:0000313" key="3">
    <source>
        <dbReference type="Proteomes" id="UP000673197"/>
    </source>
</evidence>
<proteinExistence type="predicted"/>
<evidence type="ECO:0000256" key="1">
    <source>
        <dbReference type="SAM" id="MobiDB-lite"/>
    </source>
</evidence>
<keyword evidence="3" id="KW-1185">Reference proteome</keyword>
<feature type="region of interest" description="Disordered" evidence="1">
    <location>
        <begin position="49"/>
        <end position="68"/>
    </location>
</feature>
<evidence type="ECO:0000313" key="2">
    <source>
        <dbReference type="EMBL" id="MBP0944852.1"/>
    </source>
</evidence>